<evidence type="ECO:0000259" key="3">
    <source>
        <dbReference type="PROSITE" id="PS51778"/>
    </source>
</evidence>
<dbReference type="InterPro" id="IPR031968">
    <property type="entry name" value="VASt"/>
</dbReference>
<feature type="domain" description="VASt" evidence="3">
    <location>
        <begin position="42"/>
        <end position="243"/>
    </location>
</feature>
<gene>
    <name evidence="4" type="ORF">CHYS00102_LOCUS3780</name>
</gene>
<evidence type="ECO:0000313" key="4">
    <source>
        <dbReference type="EMBL" id="CAD8876602.1"/>
    </source>
</evidence>
<proteinExistence type="predicted"/>
<organism evidence="4">
    <name type="scientific">Corethron hystrix</name>
    <dbReference type="NCBI Taxonomy" id="216773"/>
    <lineage>
        <taxon>Eukaryota</taxon>
        <taxon>Sar</taxon>
        <taxon>Stramenopiles</taxon>
        <taxon>Ochrophyta</taxon>
        <taxon>Bacillariophyta</taxon>
        <taxon>Coscinodiscophyceae</taxon>
        <taxon>Corethrophycidae</taxon>
        <taxon>Corethrales</taxon>
        <taxon>Corethraceae</taxon>
        <taxon>Corethron</taxon>
    </lineage>
</organism>
<keyword evidence="2" id="KW-0472">Membrane</keyword>
<dbReference type="PROSITE" id="PS51778">
    <property type="entry name" value="VAST"/>
    <property type="match status" value="1"/>
</dbReference>
<sequence length="658" mass="76790">MSPDCKSFRPFSGLLHRRPTKYSEDCEETVDEEMLEYFPPLEKHVVVDQSFGGFNPKSFFNIFFSDGALHSLKSFHIQRGDKELSCGKWQNVTDWKPFRPDNGGRGRQEIPCNAIVLERHFSFRTKTKNKFGSSSARVRSLQRVTLMDDNDFVFESKNTFENLPFSNCFCVWSCWKVDSSIYFDEIPIDSPQFQTETTVGVDREFDEADDLKRKYHDRSEYAYSIFNYDRLLPRLKGLVGQSVRNMRKSIWRNVQRKEKVRRTKSLLNVSVEVEMLDKSRFEIRIRSTASKMFVKYLNSWLDWAKSVDPLMSNVMDTETWLELVEGIREVKDFREDRELEKESSCHRDIDSLSSDDINDSAFFYDIDASDLTCFRDENELPKSKYHNVEIVYTDDAVERSVSMYSLSFTEPPKQEKGVVPKKSYVWLYDKFKLDRLLRLTKHGILSRKMKRGSEMVKLAPSHSSSLLSKSSNDSPFEENYVKSAEDFLESDGFEQDQLFWFMEQYTPDNREKNAFVIKEGTLTDVTGAYRARHNSSDMGIELFYNDKDKESIRALIAATLQEMHKKGQSFEQYCEGEDIEIIPPEYMKILGFENSNQIEVEYVQGLSLDDIVKEVRRYGGDDSDCNVEAISEYGEACVVSLFTCLEYEIIEWAKQTIQ</sequence>
<evidence type="ECO:0000256" key="2">
    <source>
        <dbReference type="ARBA" id="ARBA00023136"/>
    </source>
</evidence>
<reference evidence="4" key="1">
    <citation type="submission" date="2021-01" db="EMBL/GenBank/DDBJ databases">
        <authorList>
            <person name="Corre E."/>
            <person name="Pelletier E."/>
            <person name="Niang G."/>
            <person name="Scheremetjew M."/>
            <person name="Finn R."/>
            <person name="Kale V."/>
            <person name="Holt S."/>
            <person name="Cochrane G."/>
            <person name="Meng A."/>
            <person name="Brown T."/>
            <person name="Cohen L."/>
        </authorList>
    </citation>
    <scope>NUCLEOTIDE SEQUENCE</scope>
    <source>
        <strain evidence="4">308</strain>
    </source>
</reference>
<dbReference type="Pfam" id="PF16016">
    <property type="entry name" value="VASt"/>
    <property type="match status" value="1"/>
</dbReference>
<dbReference type="PANTHER" id="PTHR47666">
    <property type="entry name" value="PROTEIN VASCULAR ASSOCIATED DEATH 1, CHLOROPLASTIC"/>
    <property type="match status" value="1"/>
</dbReference>
<dbReference type="PANTHER" id="PTHR47666:SF1">
    <property type="entry name" value="PROTEIN VASCULAR ASSOCIATED DEATH 1, CHLOROPLASTIC"/>
    <property type="match status" value="1"/>
</dbReference>
<name>A0A7S1B6G9_9STRA</name>
<comment type="subcellular location">
    <subcellularLocation>
        <location evidence="1">Membrane</location>
    </subcellularLocation>
</comment>
<evidence type="ECO:0000256" key="1">
    <source>
        <dbReference type="ARBA" id="ARBA00004370"/>
    </source>
</evidence>
<protein>
    <recommendedName>
        <fullName evidence="3">VASt domain-containing protein</fullName>
    </recommendedName>
</protein>
<dbReference type="AlphaFoldDB" id="A0A7S1B6G9"/>
<dbReference type="EMBL" id="HBFR01005380">
    <property type="protein sequence ID" value="CAD8876602.1"/>
    <property type="molecule type" value="Transcribed_RNA"/>
</dbReference>
<accession>A0A7S1B6G9</accession>
<dbReference type="GO" id="GO:0016020">
    <property type="term" value="C:membrane"/>
    <property type="evidence" value="ECO:0007669"/>
    <property type="project" value="UniProtKB-SubCell"/>
</dbReference>